<reference evidence="1" key="1">
    <citation type="journal article" date="2014" name="Int. J. Syst. Evol. Microbiol.">
        <title>Complete genome sequence of Corynebacterium casei LMG S-19264T (=DSM 44701T), isolated from a smear-ripened cheese.</title>
        <authorList>
            <consortium name="US DOE Joint Genome Institute (JGI-PGF)"/>
            <person name="Walter F."/>
            <person name="Albersmeier A."/>
            <person name="Kalinowski J."/>
            <person name="Ruckert C."/>
        </authorList>
    </citation>
    <scope>NUCLEOTIDE SEQUENCE</scope>
    <source>
        <strain evidence="1">CGMCC 1.15760</strain>
    </source>
</reference>
<name>A0A917LJ15_9BACI</name>
<proteinExistence type="predicted"/>
<dbReference type="RefSeq" id="WP_188615673.1">
    <property type="nucleotide sequence ID" value="NZ_BMJT01000011.1"/>
</dbReference>
<sequence length="48" mass="5531">MTVQQQPKTVFAEIEKALAQLQFGTVHITVHEGRVVQIERTEKIRITQ</sequence>
<dbReference type="AlphaFoldDB" id="A0A917LJ15"/>
<protein>
    <recommendedName>
        <fullName evidence="3">DUF2292 domain-containing protein</fullName>
    </recommendedName>
</protein>
<keyword evidence="2" id="KW-1185">Reference proteome</keyword>
<comment type="caution">
    <text evidence="1">The sequence shown here is derived from an EMBL/GenBank/DDBJ whole genome shotgun (WGS) entry which is preliminary data.</text>
</comment>
<evidence type="ECO:0008006" key="3">
    <source>
        <dbReference type="Google" id="ProtNLM"/>
    </source>
</evidence>
<dbReference type="EMBL" id="BMJT01000011">
    <property type="protein sequence ID" value="GGG31625.1"/>
    <property type="molecule type" value="Genomic_DNA"/>
</dbReference>
<dbReference type="Proteomes" id="UP000616608">
    <property type="component" value="Unassembled WGS sequence"/>
</dbReference>
<evidence type="ECO:0000313" key="1">
    <source>
        <dbReference type="EMBL" id="GGG31625.1"/>
    </source>
</evidence>
<evidence type="ECO:0000313" key="2">
    <source>
        <dbReference type="Proteomes" id="UP000616608"/>
    </source>
</evidence>
<dbReference type="Pfam" id="PF10055">
    <property type="entry name" value="DUF2292"/>
    <property type="match status" value="1"/>
</dbReference>
<gene>
    <name evidence="1" type="ORF">GCM10007425_27830</name>
</gene>
<accession>A0A917LJ15</accession>
<dbReference type="InterPro" id="IPR018743">
    <property type="entry name" value="DUF2292"/>
</dbReference>
<organism evidence="1 2">
    <name type="scientific">Lysinibacillus alkalisoli</name>
    <dbReference type="NCBI Taxonomy" id="1911548"/>
    <lineage>
        <taxon>Bacteria</taxon>
        <taxon>Bacillati</taxon>
        <taxon>Bacillota</taxon>
        <taxon>Bacilli</taxon>
        <taxon>Bacillales</taxon>
        <taxon>Bacillaceae</taxon>
        <taxon>Lysinibacillus</taxon>
    </lineage>
</organism>
<reference evidence="1" key="2">
    <citation type="submission" date="2020-09" db="EMBL/GenBank/DDBJ databases">
        <authorList>
            <person name="Sun Q."/>
            <person name="Zhou Y."/>
        </authorList>
    </citation>
    <scope>NUCLEOTIDE SEQUENCE</scope>
    <source>
        <strain evidence="1">CGMCC 1.15760</strain>
    </source>
</reference>